<dbReference type="Proteomes" id="UP001595987">
    <property type="component" value="Unassembled WGS sequence"/>
</dbReference>
<evidence type="ECO:0000256" key="3">
    <source>
        <dbReference type="ARBA" id="ARBA00022691"/>
    </source>
</evidence>
<keyword evidence="4" id="KW-0479">Metal-binding</keyword>
<dbReference type="PANTHER" id="PTHR30352:SF2">
    <property type="entry name" value="ANAEROBIC RIBONUCLEOSIDE-TRIPHOSPHATE REDUCTASE-ACTIVATING PROTEIN"/>
    <property type="match status" value="1"/>
</dbReference>
<accession>A0ABV9JGW0</accession>
<dbReference type="NCBIfam" id="TIGR02491">
    <property type="entry name" value="NrdG"/>
    <property type="match status" value="1"/>
</dbReference>
<dbReference type="SFLD" id="SFLDS00029">
    <property type="entry name" value="Radical_SAM"/>
    <property type="match status" value="1"/>
</dbReference>
<keyword evidence="3" id="KW-0949">S-adenosyl-L-methionine</keyword>
<protein>
    <recommendedName>
        <fullName evidence="7">Anaerobic ribonucleoside-triphosphate reductase-activating protein</fullName>
        <ecNumber evidence="7">1.97.1.-</ecNumber>
    </recommendedName>
</protein>
<dbReference type="InterPro" id="IPR013785">
    <property type="entry name" value="Aldolase_TIM"/>
</dbReference>
<dbReference type="Pfam" id="PF13353">
    <property type="entry name" value="Fer4_12"/>
    <property type="match status" value="1"/>
</dbReference>
<dbReference type="SFLD" id="SFLDG01063">
    <property type="entry name" value="activating_enzymes__group_1"/>
    <property type="match status" value="1"/>
</dbReference>
<evidence type="ECO:0000256" key="1">
    <source>
        <dbReference type="ARBA" id="ARBA00001966"/>
    </source>
</evidence>
<dbReference type="Gene3D" id="3.20.20.70">
    <property type="entry name" value="Aldolase class I"/>
    <property type="match status" value="1"/>
</dbReference>
<dbReference type="SFLD" id="SFLDF00299">
    <property type="entry name" value="anaerobic_ribonucleoside-triph"/>
    <property type="match status" value="1"/>
</dbReference>
<dbReference type="InterPro" id="IPR007197">
    <property type="entry name" value="rSAM"/>
</dbReference>
<evidence type="ECO:0000256" key="5">
    <source>
        <dbReference type="ARBA" id="ARBA00023004"/>
    </source>
</evidence>
<comment type="caution">
    <text evidence="8">The sequence shown here is derived from an EMBL/GenBank/DDBJ whole genome shotgun (WGS) entry which is preliminary data.</text>
</comment>
<dbReference type="CDD" id="cd01335">
    <property type="entry name" value="Radical_SAM"/>
    <property type="match status" value="1"/>
</dbReference>
<keyword evidence="2" id="KW-0004">4Fe-4S</keyword>
<name>A0ABV9JGW0_9LACT</name>
<dbReference type="InterPro" id="IPR012837">
    <property type="entry name" value="NrdG"/>
</dbReference>
<dbReference type="EC" id="1.97.1.-" evidence="7"/>
<dbReference type="EMBL" id="JBHSGD010000010">
    <property type="protein sequence ID" value="MFC4653304.1"/>
    <property type="molecule type" value="Genomic_DNA"/>
</dbReference>
<proteinExistence type="inferred from homology"/>
<dbReference type="PANTHER" id="PTHR30352">
    <property type="entry name" value="PYRUVATE FORMATE-LYASE-ACTIVATING ENZYME"/>
    <property type="match status" value="1"/>
</dbReference>
<dbReference type="InterPro" id="IPR034457">
    <property type="entry name" value="Organic_radical-activating"/>
</dbReference>
<dbReference type="SUPFAM" id="SSF102114">
    <property type="entry name" value="Radical SAM enzymes"/>
    <property type="match status" value="1"/>
</dbReference>
<organism evidence="8 9">
    <name type="scientific">Lactococcus nasutitermitis</name>
    <dbReference type="NCBI Taxonomy" id="1652957"/>
    <lineage>
        <taxon>Bacteria</taxon>
        <taxon>Bacillati</taxon>
        <taxon>Bacillota</taxon>
        <taxon>Bacilli</taxon>
        <taxon>Lactobacillales</taxon>
        <taxon>Streptococcaceae</taxon>
        <taxon>Lactococcus</taxon>
    </lineage>
</organism>
<evidence type="ECO:0000313" key="8">
    <source>
        <dbReference type="EMBL" id="MFC4653304.1"/>
    </source>
</evidence>
<dbReference type="PIRSF" id="PIRSF000368">
    <property type="entry name" value="NrdG"/>
    <property type="match status" value="1"/>
</dbReference>
<keyword evidence="7" id="KW-0560">Oxidoreductase</keyword>
<evidence type="ECO:0000256" key="4">
    <source>
        <dbReference type="ARBA" id="ARBA00022723"/>
    </source>
</evidence>
<evidence type="ECO:0000256" key="6">
    <source>
        <dbReference type="ARBA" id="ARBA00023014"/>
    </source>
</evidence>
<comment type="cofactor">
    <cofactor evidence="1">
        <name>[4Fe-4S] cluster</name>
        <dbReference type="ChEBI" id="CHEBI:49883"/>
    </cofactor>
</comment>
<reference evidence="9" key="1">
    <citation type="journal article" date="2019" name="Int. J. Syst. Evol. Microbiol.">
        <title>The Global Catalogue of Microorganisms (GCM) 10K type strain sequencing project: providing services to taxonomists for standard genome sequencing and annotation.</title>
        <authorList>
            <consortium name="The Broad Institute Genomics Platform"/>
            <consortium name="The Broad Institute Genome Sequencing Center for Infectious Disease"/>
            <person name="Wu L."/>
            <person name="Ma J."/>
        </authorList>
    </citation>
    <scope>NUCLEOTIDE SEQUENCE [LARGE SCALE GENOMIC DNA]</scope>
    <source>
        <strain evidence="9">CCUG 63287</strain>
    </source>
</reference>
<sequence length="221" mass="25256">MNNPKPKEWRAEELEQHYIADYKPINFVDGEGVRCSLYVSGCLFHCEGCYNEATWNFRYGTPYTQELEERIMADLAQPYVQGLTLLGGEPFLNTGTLLPLIRRIRAELPDKDIWSWTGYTWEELVGTQGSDKAFTQGLQSNPTSETADKLEMLQNIDVLVDGRFKLSKKNLLLQFRGSSNQRIIDVKKSLSEGSVHIWDKLNDGQNAVEQVKRETMDENAT</sequence>
<comment type="similarity">
    <text evidence="7">Belongs to the organic radical-activating enzymes family.</text>
</comment>
<evidence type="ECO:0000313" key="9">
    <source>
        <dbReference type="Proteomes" id="UP001595987"/>
    </source>
</evidence>
<evidence type="ECO:0000256" key="7">
    <source>
        <dbReference type="PIRNR" id="PIRNR000368"/>
    </source>
</evidence>
<dbReference type="SFLD" id="SFLDG01066">
    <property type="entry name" value="organic_radical-activating_enz"/>
    <property type="match status" value="1"/>
</dbReference>
<comment type="function">
    <text evidence="7">Activation of anaerobic ribonucleoside-triphosphate reductase under anaerobic conditions by generation of an organic free radical, using S-adenosylmethionine and reduced flavodoxin as cosubstrates to produce 5'-deoxy-adenosine.</text>
</comment>
<keyword evidence="9" id="KW-1185">Reference proteome</keyword>
<dbReference type="InterPro" id="IPR058240">
    <property type="entry name" value="rSAM_sf"/>
</dbReference>
<evidence type="ECO:0000256" key="2">
    <source>
        <dbReference type="ARBA" id="ARBA00022485"/>
    </source>
</evidence>
<dbReference type="RefSeq" id="WP_213536483.1">
    <property type="nucleotide sequence ID" value="NZ_BOVQ01000007.1"/>
</dbReference>
<keyword evidence="6" id="KW-0411">Iron-sulfur</keyword>
<gene>
    <name evidence="8" type="primary">nrdG</name>
    <name evidence="8" type="ORF">ACFO26_10345</name>
</gene>
<keyword evidence="5" id="KW-0408">Iron</keyword>